<evidence type="ECO:0000313" key="6">
    <source>
        <dbReference type="EMBL" id="MCB4800247.1"/>
    </source>
</evidence>
<evidence type="ECO:0000259" key="4">
    <source>
        <dbReference type="Pfam" id="PF07804"/>
    </source>
</evidence>
<reference evidence="6" key="1">
    <citation type="submission" date="2021-10" db="EMBL/GenBank/DDBJ databases">
        <title>Tamlana sargassums sp. nov., and Tamlana laminarinivorans sp. nov., two new bacteria isolated from the brown alga.</title>
        <authorList>
            <person name="Li J."/>
        </authorList>
    </citation>
    <scope>NUCLEOTIDE SEQUENCE</scope>
    <source>
        <strain evidence="6">PT2-4</strain>
    </source>
</reference>
<keyword evidence="2" id="KW-0808">Transferase</keyword>
<keyword evidence="3" id="KW-0418">Kinase</keyword>
<dbReference type="Gene3D" id="1.10.1070.20">
    <property type="match status" value="1"/>
</dbReference>
<dbReference type="Proteomes" id="UP001139199">
    <property type="component" value="Unassembled WGS sequence"/>
</dbReference>
<evidence type="ECO:0000256" key="2">
    <source>
        <dbReference type="ARBA" id="ARBA00022679"/>
    </source>
</evidence>
<evidence type="ECO:0000256" key="3">
    <source>
        <dbReference type="ARBA" id="ARBA00022777"/>
    </source>
</evidence>
<dbReference type="GO" id="GO:0005829">
    <property type="term" value="C:cytosol"/>
    <property type="evidence" value="ECO:0007669"/>
    <property type="project" value="TreeGrafter"/>
</dbReference>
<dbReference type="InterPro" id="IPR012893">
    <property type="entry name" value="HipA-like_C"/>
</dbReference>
<comment type="caution">
    <text evidence="6">The sequence shown here is derived from an EMBL/GenBank/DDBJ whole genome shotgun (WGS) entry which is preliminary data.</text>
</comment>
<dbReference type="RefSeq" id="WP_226544724.1">
    <property type="nucleotide sequence ID" value="NZ_JAJAPW010000011.1"/>
</dbReference>
<name>A0A9X1L5B9_9FLAO</name>
<comment type="similarity">
    <text evidence="1">Belongs to the HipA Ser/Thr kinase family.</text>
</comment>
<organism evidence="6 7">
    <name type="scientific">Neotamlana laminarinivorans</name>
    <dbReference type="NCBI Taxonomy" id="2883124"/>
    <lineage>
        <taxon>Bacteria</taxon>
        <taxon>Pseudomonadati</taxon>
        <taxon>Bacteroidota</taxon>
        <taxon>Flavobacteriia</taxon>
        <taxon>Flavobacteriales</taxon>
        <taxon>Flavobacteriaceae</taxon>
        <taxon>Neotamlana</taxon>
    </lineage>
</organism>
<dbReference type="AlphaFoldDB" id="A0A9X1L5B9"/>
<dbReference type="Pfam" id="PF13657">
    <property type="entry name" value="Couple_hipA"/>
    <property type="match status" value="1"/>
</dbReference>
<feature type="domain" description="HipA-like C-terminal" evidence="4">
    <location>
        <begin position="167"/>
        <end position="388"/>
    </location>
</feature>
<dbReference type="PANTHER" id="PTHR37419">
    <property type="entry name" value="SERINE/THREONINE-PROTEIN KINASE TOXIN HIPA"/>
    <property type="match status" value="1"/>
</dbReference>
<evidence type="ECO:0000259" key="5">
    <source>
        <dbReference type="Pfam" id="PF13657"/>
    </source>
</evidence>
<dbReference type="InterPro" id="IPR052028">
    <property type="entry name" value="HipA_Ser/Thr_kinase"/>
</dbReference>
<proteinExistence type="inferred from homology"/>
<dbReference type="EMBL" id="JAJAPW010000011">
    <property type="protein sequence ID" value="MCB4800247.1"/>
    <property type="molecule type" value="Genomic_DNA"/>
</dbReference>
<gene>
    <name evidence="6" type="ORF">LG649_15455</name>
</gene>
<protein>
    <submittedName>
        <fullName evidence="6">Type II toxin-antitoxin system HipA family toxin</fullName>
    </submittedName>
</protein>
<evidence type="ECO:0000313" key="7">
    <source>
        <dbReference type="Proteomes" id="UP001139199"/>
    </source>
</evidence>
<keyword evidence="7" id="KW-1185">Reference proteome</keyword>
<dbReference type="GO" id="GO:0004674">
    <property type="term" value="F:protein serine/threonine kinase activity"/>
    <property type="evidence" value="ECO:0007669"/>
    <property type="project" value="TreeGrafter"/>
</dbReference>
<accession>A0A9X1L5B9</accession>
<dbReference type="InterPro" id="IPR017508">
    <property type="entry name" value="HipA_N1"/>
</dbReference>
<sequence length="423" mass="48156">MAKDKIIELMAFGLEIGKLGYDLDQGKSVFQYNPEFLDSGKYSKLFPFIFKRTKQAQVFTEYQQDTFQGLPPMIADSLPDTFGNIIFQEWLTSRGIQKVTPLEQLAYVADRGMGALEYKPVKELPNTTKVNLDEVVTILEKVLKLKEDTTGKNLSELALLNVFKIGTSAGGARPKILISEHKETGEIIAGDRAFSDAYNHYLVKLHMDDGDGYNKEKVEYAYYLLAQEAGINMMPSKLIENKHFATLRYDRQNGEKQHVLTVTGLTGWDFKSQPENSSYENVFKVALSLNVPHKDIQQLFKRMVFNLVFKNVDDHLKNHSFIYNKDNNTWNLAPAYDLTYALNPLFTFKTTSRALSINGKRTNITIKDLLTIAEEFAIKNPKGIIKEVQVLIPRWSALATELEIPENITKAIQKELTVIEYSK</sequence>
<dbReference type="Pfam" id="PF07804">
    <property type="entry name" value="HipA_C"/>
    <property type="match status" value="1"/>
</dbReference>
<feature type="domain" description="HipA N-terminal subdomain 1" evidence="5">
    <location>
        <begin position="13"/>
        <end position="118"/>
    </location>
</feature>
<dbReference type="PANTHER" id="PTHR37419:SF8">
    <property type="entry name" value="TOXIN YJJJ"/>
    <property type="match status" value="1"/>
</dbReference>
<evidence type="ECO:0000256" key="1">
    <source>
        <dbReference type="ARBA" id="ARBA00010164"/>
    </source>
</evidence>